<dbReference type="FunCoup" id="F0YR13">
    <property type="interactions" value="633"/>
</dbReference>
<evidence type="ECO:0000256" key="2">
    <source>
        <dbReference type="ARBA" id="ARBA00022737"/>
    </source>
</evidence>
<dbReference type="GO" id="GO:0005634">
    <property type="term" value="C:nucleus"/>
    <property type="evidence" value="ECO:0007669"/>
    <property type="project" value="TreeGrafter"/>
</dbReference>
<proteinExistence type="inferred from homology"/>
<evidence type="ECO:0000313" key="6">
    <source>
        <dbReference type="EMBL" id="EGB02446.1"/>
    </source>
</evidence>
<dbReference type="Pfam" id="PF21505">
    <property type="entry name" value="RPN2_N"/>
    <property type="match status" value="1"/>
</dbReference>
<gene>
    <name evidence="6" type="ORF">AURANDRAFT_72853</name>
</gene>
<name>F0YR13_AURAN</name>
<dbReference type="EMBL" id="GL833519">
    <property type="protein sequence ID" value="EGB02446.1"/>
    <property type="molecule type" value="Genomic_DNA"/>
</dbReference>
<dbReference type="InterPro" id="IPR016642">
    <property type="entry name" value="26S_Psome_Rpn2"/>
</dbReference>
<keyword evidence="7" id="KW-1185">Reference proteome</keyword>
<organism evidence="7">
    <name type="scientific">Aureococcus anophagefferens</name>
    <name type="common">Harmful bloom alga</name>
    <dbReference type="NCBI Taxonomy" id="44056"/>
    <lineage>
        <taxon>Eukaryota</taxon>
        <taxon>Sar</taxon>
        <taxon>Stramenopiles</taxon>
        <taxon>Ochrophyta</taxon>
        <taxon>Pelagophyceae</taxon>
        <taxon>Pelagomonadales</taxon>
        <taxon>Pelagomonadaceae</taxon>
        <taxon>Aureococcus</taxon>
    </lineage>
</organism>
<dbReference type="Proteomes" id="UP000002729">
    <property type="component" value="Unassembled WGS sequence"/>
</dbReference>
<dbReference type="GeneID" id="20228912"/>
<accession>F0YR13</accession>
<dbReference type="InterPro" id="IPR011989">
    <property type="entry name" value="ARM-like"/>
</dbReference>
<dbReference type="SMART" id="SM00567">
    <property type="entry name" value="EZ_HEAT"/>
    <property type="match status" value="2"/>
</dbReference>
<dbReference type="PIRSF" id="PIRSF015947">
    <property type="entry name" value="26S_Psome_Rpn2"/>
    <property type="match status" value="1"/>
</dbReference>
<dbReference type="GO" id="GO:0034515">
    <property type="term" value="C:proteasome storage granule"/>
    <property type="evidence" value="ECO:0007669"/>
    <property type="project" value="TreeGrafter"/>
</dbReference>
<protein>
    <recommendedName>
        <fullName evidence="5">26S proteasome non-ATPase regulatory subunit 1/RPN2 N-terminal domain-containing protein</fullName>
    </recommendedName>
</protein>
<feature type="domain" description="26S proteasome non-ATPase regulatory subunit 1/RPN2 N-terminal" evidence="5">
    <location>
        <begin position="8"/>
        <end position="280"/>
    </location>
</feature>
<dbReference type="GO" id="GO:0043161">
    <property type="term" value="P:proteasome-mediated ubiquitin-dependent protein catabolic process"/>
    <property type="evidence" value="ECO:0007669"/>
    <property type="project" value="TreeGrafter"/>
</dbReference>
<dbReference type="GO" id="GO:0042176">
    <property type="term" value="P:regulation of protein catabolic process"/>
    <property type="evidence" value="ECO:0007669"/>
    <property type="project" value="UniProtKB-UniRule"/>
</dbReference>
<dbReference type="InterPro" id="IPR004155">
    <property type="entry name" value="PBS_lyase_HEAT"/>
</dbReference>
<evidence type="ECO:0000256" key="4">
    <source>
        <dbReference type="PIRNR" id="PIRNR015947"/>
    </source>
</evidence>
<dbReference type="PANTHER" id="PTHR10943">
    <property type="entry name" value="26S PROTEASOME NON-ATPASE REGULATORY SUBUNIT"/>
    <property type="match status" value="1"/>
</dbReference>
<evidence type="ECO:0000313" key="7">
    <source>
        <dbReference type="Proteomes" id="UP000002729"/>
    </source>
</evidence>
<evidence type="ECO:0000259" key="5">
    <source>
        <dbReference type="Pfam" id="PF21505"/>
    </source>
</evidence>
<dbReference type="InParanoid" id="F0YR13"/>
<dbReference type="Gene3D" id="1.25.10.10">
    <property type="entry name" value="Leucine-rich Repeat Variant"/>
    <property type="match status" value="1"/>
</dbReference>
<reference evidence="6 7" key="1">
    <citation type="journal article" date="2011" name="Proc. Natl. Acad. Sci. U.S.A.">
        <title>Niche of harmful alga Aureococcus anophagefferens revealed through ecogenomics.</title>
        <authorList>
            <person name="Gobler C.J."/>
            <person name="Berry D.L."/>
            <person name="Dyhrman S.T."/>
            <person name="Wilhelm S.W."/>
            <person name="Salamov A."/>
            <person name="Lobanov A.V."/>
            <person name="Zhang Y."/>
            <person name="Collier J.L."/>
            <person name="Wurch L.L."/>
            <person name="Kustka A.B."/>
            <person name="Dill B.D."/>
            <person name="Shah M."/>
            <person name="VerBerkmoes N.C."/>
            <person name="Kuo A."/>
            <person name="Terry A."/>
            <person name="Pangilinan J."/>
            <person name="Lindquist E.A."/>
            <person name="Lucas S."/>
            <person name="Paulsen I.T."/>
            <person name="Hattenrath-Lehmann T.K."/>
            <person name="Talmage S.C."/>
            <person name="Walker E.A."/>
            <person name="Koch F."/>
            <person name="Burson A.M."/>
            <person name="Marcoval M.A."/>
            <person name="Tang Y.Z."/>
            <person name="Lecleir G.R."/>
            <person name="Coyne K.J."/>
            <person name="Berg G.M."/>
            <person name="Bertrand E.M."/>
            <person name="Saito M.A."/>
            <person name="Gladyshev V.N."/>
            <person name="Grigoriev I.V."/>
        </authorList>
    </citation>
    <scope>NUCLEOTIDE SEQUENCE [LARGE SCALE GENOMIC DNA]</scope>
    <source>
        <strain evidence="7">CCMP 1984</strain>
    </source>
</reference>
<dbReference type="KEGG" id="aaf:AURANDRAFT_72853"/>
<dbReference type="OrthoDB" id="261572at2759"/>
<dbReference type="OMA" id="IMFGRQE"/>
<dbReference type="InterPro" id="IPR016024">
    <property type="entry name" value="ARM-type_fold"/>
</dbReference>
<evidence type="ECO:0000256" key="1">
    <source>
        <dbReference type="ARBA" id="ARBA00006308"/>
    </source>
</evidence>
<keyword evidence="2" id="KW-0677">Repeat</keyword>
<dbReference type="AlphaFoldDB" id="F0YR13"/>
<evidence type="ECO:0000256" key="3">
    <source>
        <dbReference type="ARBA" id="ARBA00022942"/>
    </source>
</evidence>
<comment type="similarity">
    <text evidence="1 4">Belongs to the proteasome subunit S1 family.</text>
</comment>
<dbReference type="GO" id="GO:0030234">
    <property type="term" value="F:enzyme regulator activity"/>
    <property type="evidence" value="ECO:0007669"/>
    <property type="project" value="UniProtKB-UniRule"/>
</dbReference>
<dbReference type="GO" id="GO:0008540">
    <property type="term" value="C:proteasome regulatory particle, base subcomplex"/>
    <property type="evidence" value="ECO:0007669"/>
    <property type="project" value="UniProtKB-UniRule"/>
</dbReference>
<dbReference type="RefSeq" id="XP_009042854.1">
    <property type="nucleotide sequence ID" value="XM_009044606.1"/>
</dbReference>
<dbReference type="InterPro" id="IPR048570">
    <property type="entry name" value="PSMD1_RPN2_N"/>
</dbReference>
<dbReference type="eggNOG" id="KOG2062">
    <property type="taxonomic scope" value="Eukaryota"/>
</dbReference>
<keyword evidence="3 4" id="KW-0647">Proteasome</keyword>
<dbReference type="Pfam" id="PF13646">
    <property type="entry name" value="HEAT_2"/>
    <property type="match status" value="1"/>
</dbReference>
<sequence>MSSPFALAGIISALDEECSSLRQGALLRLHGLVDQYWAEMANVVSLIEELSEDVKFPGHKLAAALASKIFFHLEEYDEALRLALGAGSYFDVTIRSEYVETLVSRCIDKYVAAPETCDAAGSPEASLDPRLEAIVERMFLRCFNDGEFEHAIGIALEAQQLTKIKEVITNCPSSKRPQLLSYVAEANQILVKNTSYRNSVVRLLIVLHESFDEPDYLFLCHAWQMIGEVEGICQLLIRLVCGDENQMLLGFQLAFNLVESGSQKFIHDIIQSLNKREESNCSVKADIDGDVEHHVSRVRKLASILSIDGLWSDLQRSFLVSKCETDILILKNIKESIDGNRSSMLHNAIVITHSLMNAGTTDTTFLRENLDWMGKASNWAKFTATASIGVVHSGHTKNSIELLQPYLPSNQGVSSSPYSEGGALYALGLIHANRGKSQLQPAVIELLRDAIRHAGNSEPLQHGACLGIGLAAMESGDPQLYNELKTILFFDSAVAGEAAAYGIGLILAGHGASTQLARTATTELMAYAHETAHEKIIRSIVLSLALIGFGQENLAEPVIEQLCRDRDAIIRYGGMYAIGLAYVGTAHNSAVRRLLHVAVSDVSDDVRRAAVTCLGLVLFRSPRRVPTLVTLLAESFNPHVRYGACLAIGISCAGTGDPESLLLLQPMLSDPVDFVRQGCLLSLSLILMQQSEFNTPSVKWFREKIAKMVKDKYPSALTKLAAKMLPVKFPTDATLSGMYVGSCSLA</sequence>
<dbReference type="PANTHER" id="PTHR10943:SF2">
    <property type="entry name" value="26S PROTEASOME NON-ATPASE REGULATORY SUBUNIT 1"/>
    <property type="match status" value="1"/>
</dbReference>
<dbReference type="SUPFAM" id="SSF48371">
    <property type="entry name" value="ARM repeat"/>
    <property type="match status" value="1"/>
</dbReference>